<dbReference type="AlphaFoldDB" id="A0A922MM45"/>
<evidence type="ECO:0000256" key="5">
    <source>
        <dbReference type="ARBA" id="ARBA00022839"/>
    </source>
</evidence>
<gene>
    <name evidence="7" type="ORF">HF086_007742</name>
</gene>
<evidence type="ECO:0000313" key="8">
    <source>
        <dbReference type="Proteomes" id="UP000814243"/>
    </source>
</evidence>
<dbReference type="GO" id="GO:0005737">
    <property type="term" value="C:cytoplasm"/>
    <property type="evidence" value="ECO:0007669"/>
    <property type="project" value="TreeGrafter"/>
</dbReference>
<dbReference type="PANTHER" id="PTHR13058">
    <property type="entry name" value="THREE PRIME REPAIR EXONUCLEASE 1, 2"/>
    <property type="match status" value="1"/>
</dbReference>
<dbReference type="Gene3D" id="3.30.420.10">
    <property type="entry name" value="Ribonuclease H-like superfamily/Ribonuclease H"/>
    <property type="match status" value="1"/>
</dbReference>
<keyword evidence="2" id="KW-0540">Nuclease</keyword>
<keyword evidence="5" id="KW-0269">Exonuclease</keyword>
<evidence type="ECO:0000256" key="4">
    <source>
        <dbReference type="ARBA" id="ARBA00022801"/>
    </source>
</evidence>
<reference evidence="7" key="1">
    <citation type="journal article" date="2021" name="G3 (Bethesda)">
        <title>Genome and transcriptome analysis of the beet armyworm Spodoptera exigua reveals targets for pest control. .</title>
        <authorList>
            <person name="Simon S."/>
            <person name="Breeschoten T."/>
            <person name="Jansen H.J."/>
            <person name="Dirks R.P."/>
            <person name="Schranz M.E."/>
            <person name="Ros V.I.D."/>
        </authorList>
    </citation>
    <scope>NUCLEOTIDE SEQUENCE</scope>
    <source>
        <strain evidence="7">TB_SE_WUR_2020</strain>
    </source>
</reference>
<keyword evidence="6" id="KW-0460">Magnesium</keyword>
<evidence type="ECO:0000256" key="3">
    <source>
        <dbReference type="ARBA" id="ARBA00022723"/>
    </source>
</evidence>
<dbReference type="PANTHER" id="PTHR13058:SF19">
    <property type="entry name" value="LD40940P"/>
    <property type="match status" value="1"/>
</dbReference>
<dbReference type="InterPro" id="IPR012337">
    <property type="entry name" value="RNaseH-like_sf"/>
</dbReference>
<keyword evidence="3" id="KW-0479">Metal-binding</keyword>
<name>A0A922MM45_SPOEX</name>
<dbReference type="GO" id="GO:0006308">
    <property type="term" value="P:DNA catabolic process"/>
    <property type="evidence" value="ECO:0007669"/>
    <property type="project" value="TreeGrafter"/>
</dbReference>
<keyword evidence="4" id="KW-0378">Hydrolase</keyword>
<organism evidence="7 8">
    <name type="scientific">Spodoptera exigua</name>
    <name type="common">Beet armyworm</name>
    <name type="synonym">Noctua fulgens</name>
    <dbReference type="NCBI Taxonomy" id="7107"/>
    <lineage>
        <taxon>Eukaryota</taxon>
        <taxon>Metazoa</taxon>
        <taxon>Ecdysozoa</taxon>
        <taxon>Arthropoda</taxon>
        <taxon>Hexapoda</taxon>
        <taxon>Insecta</taxon>
        <taxon>Pterygota</taxon>
        <taxon>Neoptera</taxon>
        <taxon>Endopterygota</taxon>
        <taxon>Lepidoptera</taxon>
        <taxon>Glossata</taxon>
        <taxon>Ditrysia</taxon>
        <taxon>Noctuoidea</taxon>
        <taxon>Noctuidae</taxon>
        <taxon>Amphipyrinae</taxon>
        <taxon>Spodoptera</taxon>
    </lineage>
</organism>
<dbReference type="GO" id="GO:0003676">
    <property type="term" value="F:nucleic acid binding"/>
    <property type="evidence" value="ECO:0007669"/>
    <property type="project" value="InterPro"/>
</dbReference>
<dbReference type="SUPFAM" id="SSF53098">
    <property type="entry name" value="Ribonuclease H-like"/>
    <property type="match status" value="1"/>
</dbReference>
<dbReference type="EMBL" id="JACEFF010000332">
    <property type="protein sequence ID" value="KAH9639536.1"/>
    <property type="molecule type" value="Genomic_DNA"/>
</dbReference>
<evidence type="ECO:0000256" key="6">
    <source>
        <dbReference type="ARBA" id="ARBA00022842"/>
    </source>
</evidence>
<comment type="caution">
    <text evidence="7">The sequence shown here is derived from an EMBL/GenBank/DDBJ whole genome shotgun (WGS) entry which is preliminary data.</text>
</comment>
<dbReference type="GO" id="GO:0008296">
    <property type="term" value="F:3'-5'-DNA exonuclease activity"/>
    <property type="evidence" value="ECO:0007669"/>
    <property type="project" value="TreeGrafter"/>
</dbReference>
<sequence>MPPINTFVFFDFGTLRNQDLDTCDSVTDLCLQAIPRQQYLEPTNTNAPRNGKIYLKFPTHRIRIEDFNVINNFINKQEKPVCLFAHNGNRFDFAIMKRHFENINVSLADDVLVADSMYAFYDILEDQRQGEAVREIYFEGYPTPAHAYTLHEVYRRVVTYHPVAVKPHVTENDVYMLFRISHALGQRFLDWADNEPRQRRFAQVQSTRCNVQKP</sequence>
<evidence type="ECO:0000256" key="1">
    <source>
        <dbReference type="ARBA" id="ARBA00001946"/>
    </source>
</evidence>
<evidence type="ECO:0000256" key="2">
    <source>
        <dbReference type="ARBA" id="ARBA00022722"/>
    </source>
</evidence>
<proteinExistence type="predicted"/>
<accession>A0A922MM45</accession>
<dbReference type="Proteomes" id="UP000814243">
    <property type="component" value="Unassembled WGS sequence"/>
</dbReference>
<dbReference type="InterPro" id="IPR040393">
    <property type="entry name" value="TREX1/2"/>
</dbReference>
<evidence type="ECO:0000313" key="7">
    <source>
        <dbReference type="EMBL" id="KAH9639536.1"/>
    </source>
</evidence>
<protein>
    <submittedName>
        <fullName evidence="7">Uncharacterized protein</fullName>
    </submittedName>
</protein>
<dbReference type="GO" id="GO:0046872">
    <property type="term" value="F:metal ion binding"/>
    <property type="evidence" value="ECO:0007669"/>
    <property type="project" value="UniProtKB-KW"/>
</dbReference>
<dbReference type="InterPro" id="IPR036397">
    <property type="entry name" value="RNaseH_sf"/>
</dbReference>
<comment type="cofactor">
    <cofactor evidence="1">
        <name>Mg(2+)</name>
        <dbReference type="ChEBI" id="CHEBI:18420"/>
    </cofactor>
</comment>